<accession>A0A554W4I3</accession>
<feature type="compositionally biased region" description="Low complexity" evidence="1">
    <location>
        <begin position="367"/>
        <end position="379"/>
    </location>
</feature>
<organism evidence="2 3">
    <name type="scientific">Tepidimonas alkaliphilus</name>
    <dbReference type="NCBI Taxonomy" id="2588942"/>
    <lineage>
        <taxon>Bacteria</taxon>
        <taxon>Pseudomonadati</taxon>
        <taxon>Pseudomonadota</taxon>
        <taxon>Betaproteobacteria</taxon>
        <taxon>Burkholderiales</taxon>
        <taxon>Tepidimonas</taxon>
    </lineage>
</organism>
<dbReference type="EMBL" id="VJNB01000013">
    <property type="protein sequence ID" value="TSE18488.1"/>
    <property type="molecule type" value="Genomic_DNA"/>
</dbReference>
<reference evidence="2 3" key="1">
    <citation type="submission" date="2019-07" db="EMBL/GenBank/DDBJ databases">
        <title>Tepidimonas alkaliphilus YIM 72238 draft genome.</title>
        <authorList>
            <person name="Da Costa M.S."/>
            <person name="Froufe H.J.C."/>
            <person name="Egas C."/>
            <person name="Albuquerque L."/>
        </authorList>
    </citation>
    <scope>NUCLEOTIDE SEQUENCE [LARGE SCALE GENOMIC DNA]</scope>
    <source>
        <strain evidence="2 3">YIM 72238</strain>
    </source>
</reference>
<gene>
    <name evidence="2" type="ORF">Talka_02131</name>
</gene>
<dbReference type="AlphaFoldDB" id="A0A554W4I3"/>
<evidence type="ECO:0000256" key="1">
    <source>
        <dbReference type="SAM" id="MobiDB-lite"/>
    </source>
</evidence>
<dbReference type="SUPFAM" id="SSF52540">
    <property type="entry name" value="P-loop containing nucleoside triphosphate hydrolases"/>
    <property type="match status" value="1"/>
</dbReference>
<evidence type="ECO:0000313" key="2">
    <source>
        <dbReference type="EMBL" id="TSE18488.1"/>
    </source>
</evidence>
<sequence>MLRLFAERFVDLQPLLPPLEGEAVEGLPVIVEVDPLAARQPVAAPPFVVEGAIPCGQVTLLGAHGGCGKSFLALVLACHVALGRDLAHLRVPRPRPAVFASFEDGREVLLHRLRAICDAYGFDPALLAQRLRILDCVEAGALAEEVRRDGVTTLEPAAAVAALRQRIPDGALVVVDNASDTFAADENARRHVRAFMQLLRRELVKGDGAVLLLAHTPKDARKTGRESYSGSTAWHNSARARLSLTRDGDVLTLGVEKLNFGRLPPPLVLRVNDHGVPLPDAPRLPTAPVPADVNVLDAIRQAAARGQPIRAARVGAHPAGKVLHALLDGLHKRAEVEAALDRLLASGKVVTRVITTPSRNRREVLLPAASNSSNSSNPAFDATPSFDAPIDASNASNGAIGGTGDSTHALDASPLPAAPAESARQTGSDWLEIEL</sequence>
<dbReference type="Proteomes" id="UP000315736">
    <property type="component" value="Unassembled WGS sequence"/>
</dbReference>
<dbReference type="Gene3D" id="3.40.50.300">
    <property type="entry name" value="P-loop containing nucleotide triphosphate hydrolases"/>
    <property type="match status" value="1"/>
</dbReference>
<dbReference type="Pfam" id="PF13481">
    <property type="entry name" value="AAA_25"/>
    <property type="match status" value="1"/>
</dbReference>
<evidence type="ECO:0000313" key="3">
    <source>
        <dbReference type="Proteomes" id="UP000315736"/>
    </source>
</evidence>
<keyword evidence="3" id="KW-1185">Reference proteome</keyword>
<dbReference type="InterPro" id="IPR027417">
    <property type="entry name" value="P-loop_NTPase"/>
</dbReference>
<proteinExistence type="predicted"/>
<name>A0A554W4I3_9BURK</name>
<comment type="caution">
    <text evidence="2">The sequence shown here is derived from an EMBL/GenBank/DDBJ whole genome shotgun (WGS) entry which is preliminary data.</text>
</comment>
<feature type="compositionally biased region" description="Low complexity" evidence="1">
    <location>
        <begin position="409"/>
        <end position="423"/>
    </location>
</feature>
<protein>
    <submittedName>
        <fullName evidence="2">AAA domain protein</fullName>
    </submittedName>
</protein>
<feature type="region of interest" description="Disordered" evidence="1">
    <location>
        <begin position="365"/>
        <end position="435"/>
    </location>
</feature>